<dbReference type="Pfam" id="PF00650">
    <property type="entry name" value="CRAL_TRIO"/>
    <property type="match status" value="1"/>
</dbReference>
<dbReference type="SUPFAM" id="SSF52087">
    <property type="entry name" value="CRAL/TRIO domain"/>
    <property type="match status" value="1"/>
</dbReference>
<dbReference type="InterPro" id="IPR001251">
    <property type="entry name" value="CRAL-TRIO_dom"/>
</dbReference>
<dbReference type="InterPro" id="IPR036865">
    <property type="entry name" value="CRAL-TRIO_dom_sf"/>
</dbReference>
<evidence type="ECO:0000259" key="2">
    <source>
        <dbReference type="Pfam" id="PF00650"/>
    </source>
</evidence>
<gene>
    <name evidence="3" type="ORF">HXX76_006469</name>
</gene>
<feature type="region of interest" description="Disordered" evidence="1">
    <location>
        <begin position="78"/>
        <end position="98"/>
    </location>
</feature>
<feature type="compositionally biased region" description="Gly residues" evidence="1">
    <location>
        <begin position="78"/>
        <end position="87"/>
    </location>
</feature>
<accession>A0A835T6A4</accession>
<dbReference type="Gene3D" id="3.40.525.10">
    <property type="entry name" value="CRAL-TRIO lipid binding domain"/>
    <property type="match status" value="1"/>
</dbReference>
<feature type="region of interest" description="Disordered" evidence="1">
    <location>
        <begin position="355"/>
        <end position="379"/>
    </location>
</feature>
<feature type="compositionally biased region" description="Gly residues" evidence="1">
    <location>
        <begin position="360"/>
        <end position="376"/>
    </location>
</feature>
<dbReference type="CDD" id="cd00170">
    <property type="entry name" value="SEC14"/>
    <property type="match status" value="1"/>
</dbReference>
<evidence type="ECO:0000313" key="4">
    <source>
        <dbReference type="Proteomes" id="UP000650467"/>
    </source>
</evidence>
<dbReference type="PANTHER" id="PTHR47041">
    <property type="entry name" value="SEC14 CYTOSOLIC FACTOR FAMILY PROTEIN / PHOSPHOGLYCERIDE TRANSFER FAMILY PROTEIN"/>
    <property type="match status" value="1"/>
</dbReference>
<dbReference type="OrthoDB" id="543808at2759"/>
<protein>
    <recommendedName>
        <fullName evidence="2">CRAL-TRIO domain-containing protein</fullName>
    </recommendedName>
</protein>
<dbReference type="Proteomes" id="UP000650467">
    <property type="component" value="Unassembled WGS sequence"/>
</dbReference>
<evidence type="ECO:0000256" key="1">
    <source>
        <dbReference type="SAM" id="MobiDB-lite"/>
    </source>
</evidence>
<dbReference type="AlphaFoldDB" id="A0A835T6A4"/>
<dbReference type="PANTHER" id="PTHR47041:SF5">
    <property type="entry name" value="SEC14 CYTOSOLIC FACTOR FAMILY PROTEIN"/>
    <property type="match status" value="1"/>
</dbReference>
<sequence length="659" mass="67382">MWKLLGKLLLLGAARRWAKRPTAAVETAALVLVLNERRVGRGAKRDVLLRAAHIIFLPAAVIKTVRLIKRLADSGGRGIRGGGGGAGPSSDQLAAATTADGAAASADPLTAATALPLPTFRHQPPPLPKPIPRLEWGLVQVPECGPEYLAWAECVRNVLVQQGVRSLPPGLDPDGLEPLRYILYNGLLAAKNQSDAVRGVAASAVKIQGTMTWRASYPFMGEQELKTWEDVAWWEGPDPDGTLWLHLHLQRAVARCARGEGRRCIEAIISQLEYGTRVLMTAPLEAAAAALGGSRAGSVAAAWASTSTSATASTAGELDVDRLHELRGVRVAGGRRGHPGGAAVAAEAAAAAAGGRRKGGAPGAGGVKAGGAGGPPISGPGTRTAAMAGRVDDRIKAVVVGSGSNVRQALRLFALMREFSRLVQRHYPGRLRTMYLTDMPRGLRMGLGAVLNLLSVETRQKVKLCKVEDLPDCIATALVTHEAARLEQLQHGATAGAGGVGVAASGALLPGRSGAAAGPLGAGSSVAVSPMWRMLTFGWAGSGSAGARAAGVVGLDDDDGGGGAGGDTDSVADSSYSHGAGAAAAGAGADLHIHDHADHALAAGGAELNGGGVGGGQCLAGAAKQLLELRLWLLRALPALLMLLLLPACLSYKSLLARP</sequence>
<comment type="caution">
    <text evidence="3">The sequence shown here is derived from an EMBL/GenBank/DDBJ whole genome shotgun (WGS) entry which is preliminary data.</text>
</comment>
<evidence type="ECO:0000313" key="3">
    <source>
        <dbReference type="EMBL" id="KAG2436953.1"/>
    </source>
</evidence>
<proteinExistence type="predicted"/>
<name>A0A835T6A4_CHLIN</name>
<dbReference type="EMBL" id="JAEHOC010000012">
    <property type="protein sequence ID" value="KAG2436953.1"/>
    <property type="molecule type" value="Genomic_DNA"/>
</dbReference>
<keyword evidence="4" id="KW-1185">Reference proteome</keyword>
<organism evidence="3 4">
    <name type="scientific">Chlamydomonas incerta</name>
    <dbReference type="NCBI Taxonomy" id="51695"/>
    <lineage>
        <taxon>Eukaryota</taxon>
        <taxon>Viridiplantae</taxon>
        <taxon>Chlorophyta</taxon>
        <taxon>core chlorophytes</taxon>
        <taxon>Chlorophyceae</taxon>
        <taxon>CS clade</taxon>
        <taxon>Chlamydomonadales</taxon>
        <taxon>Chlamydomonadaceae</taxon>
        <taxon>Chlamydomonas</taxon>
    </lineage>
</organism>
<feature type="domain" description="CRAL-TRIO" evidence="2">
    <location>
        <begin position="413"/>
        <end position="469"/>
    </location>
</feature>
<reference evidence="3" key="1">
    <citation type="journal article" date="2020" name="bioRxiv">
        <title>Comparative genomics of Chlamydomonas.</title>
        <authorList>
            <person name="Craig R.J."/>
            <person name="Hasan A.R."/>
            <person name="Ness R.W."/>
            <person name="Keightley P.D."/>
        </authorList>
    </citation>
    <scope>NUCLEOTIDE SEQUENCE</scope>
    <source>
        <strain evidence="3">SAG 7.73</strain>
    </source>
</reference>